<dbReference type="AlphaFoldDB" id="A0AAJ6YU99"/>
<dbReference type="RefSeq" id="XP_011504486.1">
    <property type="nucleotide sequence ID" value="XM_011506184.1"/>
</dbReference>
<feature type="region of interest" description="Disordered" evidence="2">
    <location>
        <begin position="58"/>
        <end position="81"/>
    </location>
</feature>
<dbReference type="GO" id="GO:0001099">
    <property type="term" value="F:basal RNA polymerase II transcription machinery binding"/>
    <property type="evidence" value="ECO:0007669"/>
    <property type="project" value="TreeGrafter"/>
</dbReference>
<keyword evidence="3" id="KW-1185">Reference proteome</keyword>
<dbReference type="GO" id="GO:0005730">
    <property type="term" value="C:nucleolus"/>
    <property type="evidence" value="ECO:0007669"/>
    <property type="project" value="TreeGrafter"/>
</dbReference>
<proteinExistence type="inferred from homology"/>
<evidence type="ECO:0000313" key="4">
    <source>
        <dbReference type="RefSeq" id="XP_011504486.1"/>
    </source>
</evidence>
<dbReference type="Pfam" id="PF10169">
    <property type="entry name" value="LLPH"/>
    <property type="match status" value="1"/>
</dbReference>
<dbReference type="GeneID" id="105367465"/>
<dbReference type="PANTHER" id="PTHR34253:SF1">
    <property type="entry name" value="PROTEIN LLP HOMOLOG"/>
    <property type="match status" value="1"/>
</dbReference>
<name>A0AAJ6YU99_9HYME</name>
<dbReference type="GO" id="GO:0003723">
    <property type="term" value="F:RNA binding"/>
    <property type="evidence" value="ECO:0007669"/>
    <property type="project" value="TreeGrafter"/>
</dbReference>
<dbReference type="KEGG" id="csol:105367465"/>
<gene>
    <name evidence="4" type="primary">LOC105367465</name>
</gene>
<organism evidence="3 4">
    <name type="scientific">Ceratosolen solmsi marchali</name>
    <dbReference type="NCBI Taxonomy" id="326594"/>
    <lineage>
        <taxon>Eukaryota</taxon>
        <taxon>Metazoa</taxon>
        <taxon>Ecdysozoa</taxon>
        <taxon>Arthropoda</taxon>
        <taxon>Hexapoda</taxon>
        <taxon>Insecta</taxon>
        <taxon>Pterygota</taxon>
        <taxon>Neoptera</taxon>
        <taxon>Endopterygota</taxon>
        <taxon>Hymenoptera</taxon>
        <taxon>Apocrita</taxon>
        <taxon>Proctotrupomorpha</taxon>
        <taxon>Chalcidoidea</taxon>
        <taxon>Agaonidae</taxon>
        <taxon>Agaoninae</taxon>
        <taxon>Ceratosolen</taxon>
    </lineage>
</organism>
<feature type="region of interest" description="Disordered" evidence="2">
    <location>
        <begin position="107"/>
        <end position="140"/>
    </location>
</feature>
<evidence type="ECO:0000256" key="1">
    <source>
        <dbReference type="ARBA" id="ARBA00034118"/>
    </source>
</evidence>
<protein>
    <submittedName>
        <fullName evidence="4">Protein LLP homolog</fullName>
    </submittedName>
</protein>
<dbReference type="Proteomes" id="UP000695007">
    <property type="component" value="Unplaced"/>
</dbReference>
<dbReference type="InterPro" id="IPR018784">
    <property type="entry name" value="LLPH-like"/>
</dbReference>
<evidence type="ECO:0000256" key="2">
    <source>
        <dbReference type="SAM" id="MobiDB-lite"/>
    </source>
</evidence>
<sequence length="140" mass="16426">MAKSLRSKWRRKCRAIKRVRYGAKELARLKKTLGIDENAPVDTEMKELKDIVTVTDSKSIKESKNNANETSNTEDNKMDDGTARIYNKKTLLDQYGNYPVWMNRRKILKHKKGRAKTKKSTLKKDKRLTRKDKKKQRTKA</sequence>
<accession>A0AAJ6YU99</accession>
<dbReference type="GO" id="GO:0097484">
    <property type="term" value="P:dendrite extension"/>
    <property type="evidence" value="ECO:0007669"/>
    <property type="project" value="TreeGrafter"/>
</dbReference>
<evidence type="ECO:0000313" key="3">
    <source>
        <dbReference type="Proteomes" id="UP000695007"/>
    </source>
</evidence>
<comment type="similarity">
    <text evidence="1">Belongs to the learning-associated protein family.</text>
</comment>
<reference evidence="4" key="1">
    <citation type="submission" date="2025-08" db="UniProtKB">
        <authorList>
            <consortium name="RefSeq"/>
        </authorList>
    </citation>
    <scope>IDENTIFICATION</scope>
</reference>
<dbReference type="PANTHER" id="PTHR34253">
    <property type="entry name" value="PROTEIN LLP HOMOLOG"/>
    <property type="match status" value="1"/>
</dbReference>